<reference evidence="2" key="2">
    <citation type="submission" date="2022-02" db="EMBL/GenBank/DDBJ databases">
        <authorList>
            <person name="Elcheninov A.G."/>
            <person name="Sorokin D.Y."/>
            <person name="Kublanov I.V."/>
        </authorList>
    </citation>
    <scope>NUCLEOTIDE SEQUENCE</scope>
    <source>
        <strain evidence="2">AArc-St2</strain>
    </source>
</reference>
<dbReference type="PANTHER" id="PTHR43781:SF1">
    <property type="entry name" value="SACCHAROPINE DEHYDROGENASE"/>
    <property type="match status" value="1"/>
</dbReference>
<dbReference type="AlphaFoldDB" id="A0AAE3FVP9"/>
<protein>
    <submittedName>
        <fullName evidence="2">Saccharopine dehydrogenase NADP-binding domain-containing protein</fullName>
    </submittedName>
</protein>
<dbReference type="SUPFAM" id="SSF51735">
    <property type="entry name" value="NAD(P)-binding Rossmann-fold domains"/>
    <property type="match status" value="1"/>
</dbReference>
<gene>
    <name evidence="2" type="ORF">AArcSt2_05630</name>
</gene>
<name>A0AAE3FVP9_9EURY</name>
<dbReference type="InterPro" id="IPR036291">
    <property type="entry name" value="NAD(P)-bd_dom_sf"/>
</dbReference>
<organism evidence="2 3">
    <name type="scientific">Natronocalculus amylovorans</name>
    <dbReference type="NCBI Taxonomy" id="2917812"/>
    <lineage>
        <taxon>Archaea</taxon>
        <taxon>Methanobacteriati</taxon>
        <taxon>Methanobacteriota</taxon>
        <taxon>Stenosarchaea group</taxon>
        <taxon>Halobacteria</taxon>
        <taxon>Halobacteriales</taxon>
        <taxon>Haloferacaceae</taxon>
        <taxon>Natronocalculus</taxon>
    </lineage>
</organism>
<accession>A0AAE3FVP9</accession>
<keyword evidence="3" id="KW-1185">Reference proteome</keyword>
<evidence type="ECO:0000313" key="2">
    <source>
        <dbReference type="EMBL" id="MCL9816422.1"/>
    </source>
</evidence>
<dbReference type="PANTHER" id="PTHR43781">
    <property type="entry name" value="SACCHAROPINE DEHYDROGENASE"/>
    <property type="match status" value="1"/>
</dbReference>
<dbReference type="Proteomes" id="UP001203207">
    <property type="component" value="Unassembled WGS sequence"/>
</dbReference>
<evidence type="ECO:0000259" key="1">
    <source>
        <dbReference type="Pfam" id="PF03435"/>
    </source>
</evidence>
<comment type="caution">
    <text evidence="2">The sequence shown here is derived from an EMBL/GenBank/DDBJ whole genome shotgun (WGS) entry which is preliminary data.</text>
</comment>
<reference evidence="2" key="1">
    <citation type="journal article" date="2022" name="Syst. Appl. Microbiol.">
        <title>Natronocalculus amylovorans gen. nov., sp. nov., and Natranaeroarchaeum aerophilus sp. nov., dominant culturable amylolytic natronoarchaea from hypersaline soda lakes in southwestern Siberia.</title>
        <authorList>
            <person name="Sorokin D.Y."/>
            <person name="Elcheninov A.G."/>
            <person name="Khizhniak T.V."/>
            <person name="Koenen M."/>
            <person name="Bale N.J."/>
            <person name="Damste J.S.S."/>
            <person name="Kublanov I.V."/>
        </authorList>
    </citation>
    <scope>NUCLEOTIDE SEQUENCE</scope>
    <source>
        <strain evidence="2">AArc-St2</strain>
    </source>
</reference>
<dbReference type="InterPro" id="IPR005097">
    <property type="entry name" value="Sacchrp_dh_NADP-bd"/>
</dbReference>
<evidence type="ECO:0000313" key="3">
    <source>
        <dbReference type="Proteomes" id="UP001203207"/>
    </source>
</evidence>
<dbReference type="Pfam" id="PF03435">
    <property type="entry name" value="Sacchrp_dh_NADP"/>
    <property type="match status" value="1"/>
</dbReference>
<proteinExistence type="predicted"/>
<dbReference type="RefSeq" id="WP_250583378.1">
    <property type="nucleotide sequence ID" value="NZ_JAKRVX010000002.1"/>
</dbReference>
<sequence>MDSLLIYGAYGYTGELIAREAVDRGHEPILAGRDATSVHQLGAELDLRSRSFDLSDQDTIREYLDGVDTILNCAGPFEETADPLIEAAIETQTHYLDITGEIPVFERAARQHEAAETAGVTIMPGVGFDVVPTDCLSAHLHDRLPSATHLSLAISATGGISPGTTKTALRGLGDGGAIREDGQLRAVPGGDRTRTVDFGWGSQTVTAFPWGDISTAYHTTKIPNIHVYMALPKPARLAMRAGNTLGPLLSAGPVQSLLEAVVDRTVSGPTAEERAAAAVTIWGEAWSEETNETAHSLLSTPDPYDVTVAAALAIAARTVAGEAPTGYQTPAGAFGADFVLEIDGVSRRDL</sequence>
<dbReference type="EMBL" id="JAKRVX010000002">
    <property type="protein sequence ID" value="MCL9816422.1"/>
    <property type="molecule type" value="Genomic_DNA"/>
</dbReference>
<dbReference type="Gene3D" id="3.40.50.720">
    <property type="entry name" value="NAD(P)-binding Rossmann-like Domain"/>
    <property type="match status" value="1"/>
</dbReference>
<feature type="domain" description="Saccharopine dehydrogenase NADP binding" evidence="1">
    <location>
        <begin position="5"/>
        <end position="123"/>
    </location>
</feature>